<reference evidence="1 2" key="1">
    <citation type="journal article" date="2021" name="Plant Biotechnol. J.">
        <title>Multi-omics assisted identification of the key and species-specific regulatory components of drought-tolerant mechanisms in Gossypium stocksii.</title>
        <authorList>
            <person name="Yu D."/>
            <person name="Ke L."/>
            <person name="Zhang D."/>
            <person name="Wu Y."/>
            <person name="Sun Y."/>
            <person name="Mei J."/>
            <person name="Sun J."/>
            <person name="Sun Y."/>
        </authorList>
    </citation>
    <scope>NUCLEOTIDE SEQUENCE [LARGE SCALE GENOMIC DNA]</scope>
    <source>
        <strain evidence="2">cv. E1</strain>
        <tissue evidence="1">Leaf</tissue>
    </source>
</reference>
<sequence>MILSFSPFFTNFVPIFGIFCLPFSSREFISAPARLDNNRLQRKVPEGFGFSEFVSELNLESNNMNGRVPFPATFTAKIGEKLRLKGNLKLCVDEKLSHGKSIGSSSR</sequence>
<dbReference type="Proteomes" id="UP000828251">
    <property type="component" value="Unassembled WGS sequence"/>
</dbReference>
<proteinExistence type="predicted"/>
<evidence type="ECO:0000313" key="1">
    <source>
        <dbReference type="EMBL" id="KAH1081462.1"/>
    </source>
</evidence>
<gene>
    <name evidence="1" type="ORF">J1N35_021223</name>
</gene>
<name>A0A9D3VG25_9ROSI</name>
<accession>A0A9D3VG25</accession>
<dbReference type="AlphaFoldDB" id="A0A9D3VG25"/>
<protein>
    <submittedName>
        <fullName evidence="1">Uncharacterized protein</fullName>
    </submittedName>
</protein>
<comment type="caution">
    <text evidence="1">The sequence shown here is derived from an EMBL/GenBank/DDBJ whole genome shotgun (WGS) entry which is preliminary data.</text>
</comment>
<dbReference type="OrthoDB" id="676979at2759"/>
<keyword evidence="2" id="KW-1185">Reference proteome</keyword>
<dbReference type="EMBL" id="JAIQCV010000007">
    <property type="protein sequence ID" value="KAH1081462.1"/>
    <property type="molecule type" value="Genomic_DNA"/>
</dbReference>
<organism evidence="1 2">
    <name type="scientific">Gossypium stocksii</name>
    <dbReference type="NCBI Taxonomy" id="47602"/>
    <lineage>
        <taxon>Eukaryota</taxon>
        <taxon>Viridiplantae</taxon>
        <taxon>Streptophyta</taxon>
        <taxon>Embryophyta</taxon>
        <taxon>Tracheophyta</taxon>
        <taxon>Spermatophyta</taxon>
        <taxon>Magnoliopsida</taxon>
        <taxon>eudicotyledons</taxon>
        <taxon>Gunneridae</taxon>
        <taxon>Pentapetalae</taxon>
        <taxon>rosids</taxon>
        <taxon>malvids</taxon>
        <taxon>Malvales</taxon>
        <taxon>Malvaceae</taxon>
        <taxon>Malvoideae</taxon>
        <taxon>Gossypium</taxon>
    </lineage>
</organism>
<evidence type="ECO:0000313" key="2">
    <source>
        <dbReference type="Proteomes" id="UP000828251"/>
    </source>
</evidence>